<feature type="signal peptide" evidence="1">
    <location>
        <begin position="1"/>
        <end position="19"/>
    </location>
</feature>
<evidence type="ECO:0000256" key="1">
    <source>
        <dbReference type="SAM" id="SignalP"/>
    </source>
</evidence>
<dbReference type="Proteomes" id="UP000199167">
    <property type="component" value="Unassembled WGS sequence"/>
</dbReference>
<accession>A0A1I0RDA6</accession>
<dbReference type="RefSeq" id="WP_165611839.1">
    <property type="nucleotide sequence ID" value="NZ_FOIZ01000002.1"/>
</dbReference>
<gene>
    <name evidence="2" type="ORF">SAMN04488515_2517</name>
</gene>
<proteinExistence type="predicted"/>
<reference evidence="2 3" key="1">
    <citation type="submission" date="2016-10" db="EMBL/GenBank/DDBJ databases">
        <authorList>
            <person name="de Groot N.N."/>
        </authorList>
    </citation>
    <scope>NUCLEOTIDE SEQUENCE [LARGE SCALE GENOMIC DNA]</scope>
    <source>
        <strain evidence="2 3">DSM 17925</strain>
    </source>
</reference>
<dbReference type="EMBL" id="FOIZ01000002">
    <property type="protein sequence ID" value="SEW38826.1"/>
    <property type="molecule type" value="Genomic_DNA"/>
</dbReference>
<dbReference type="AlphaFoldDB" id="A0A1I0RDA6"/>
<feature type="chain" id="PRO_5011766900" description="Argininosuccinate lyase" evidence="1">
    <location>
        <begin position="20"/>
        <end position="57"/>
    </location>
</feature>
<evidence type="ECO:0000313" key="3">
    <source>
        <dbReference type="Proteomes" id="UP000199167"/>
    </source>
</evidence>
<dbReference type="STRING" id="364200.SAMN04488515_2517"/>
<sequence length="57" mass="5435">MKRVLIMLGAVALFGCGAAGEPIRPTANLGLSIGSGGVTPTASVGATNGPVSINVGL</sequence>
<evidence type="ECO:0000313" key="2">
    <source>
        <dbReference type="EMBL" id="SEW38826.1"/>
    </source>
</evidence>
<dbReference type="PROSITE" id="PS51257">
    <property type="entry name" value="PROKAR_LIPOPROTEIN"/>
    <property type="match status" value="1"/>
</dbReference>
<name>A0A1I0RDA6_9RHOB</name>
<protein>
    <recommendedName>
        <fullName evidence="4">Argininosuccinate lyase</fullName>
    </recommendedName>
</protein>
<organism evidence="2 3">
    <name type="scientific">Cognatiyoonia koreensis</name>
    <dbReference type="NCBI Taxonomy" id="364200"/>
    <lineage>
        <taxon>Bacteria</taxon>
        <taxon>Pseudomonadati</taxon>
        <taxon>Pseudomonadota</taxon>
        <taxon>Alphaproteobacteria</taxon>
        <taxon>Rhodobacterales</taxon>
        <taxon>Paracoccaceae</taxon>
        <taxon>Cognatiyoonia</taxon>
    </lineage>
</organism>
<keyword evidence="3" id="KW-1185">Reference proteome</keyword>
<keyword evidence="1" id="KW-0732">Signal</keyword>
<evidence type="ECO:0008006" key="4">
    <source>
        <dbReference type="Google" id="ProtNLM"/>
    </source>
</evidence>